<gene>
    <name evidence="2" type="ORF">C8F04DRAFT_1250350</name>
</gene>
<feature type="region of interest" description="Disordered" evidence="1">
    <location>
        <begin position="527"/>
        <end position="557"/>
    </location>
</feature>
<evidence type="ECO:0008006" key="4">
    <source>
        <dbReference type="Google" id="ProtNLM"/>
    </source>
</evidence>
<evidence type="ECO:0000256" key="1">
    <source>
        <dbReference type="SAM" id="MobiDB-lite"/>
    </source>
</evidence>
<organism evidence="2 3">
    <name type="scientific">Mycena alexandri</name>
    <dbReference type="NCBI Taxonomy" id="1745969"/>
    <lineage>
        <taxon>Eukaryota</taxon>
        <taxon>Fungi</taxon>
        <taxon>Dikarya</taxon>
        <taxon>Basidiomycota</taxon>
        <taxon>Agaricomycotina</taxon>
        <taxon>Agaricomycetes</taxon>
        <taxon>Agaricomycetidae</taxon>
        <taxon>Agaricales</taxon>
        <taxon>Marasmiineae</taxon>
        <taxon>Mycenaceae</taxon>
        <taxon>Mycena</taxon>
    </lineage>
</organism>
<sequence length="597" mass="67387">MFAGSQHFAVAGGTFNNTTNNYVTAPALPPSHLRMIPMGDIDLQKELTVNKESWVLGCRRERTCVRRVYSAVINGRNSNVTVAVYQGDGAEEHWEQDAEVYMSVRHPNVIQIWAGASYGNIHATVFHGDLVPLKSFLARQSPIMMVYLYEYYRVNDYFKALRQRELGWAQCTMWIRTSTGRLCVDPVPPDTCTEFFLLPSSLVVGPMSSFESFIPQVATPSAPPDTELLAIEFMTLRQYYHICSLYLDHYRDDSISISATVNIGAVISWPSQHQYEEDAEIAFLAEINVYSLGWQGGKTQEHLKNGWSRYRAADVFNTTIMFFMRFSDGPEPWLTQANYVFSRLQIMSNLEDYVLIEDISFRITIGNTGEDPPPGYLFLCPEEDFQTSPYSFRWPNRAAYWSLDSEGIAILSTEKAARLGFPSLQRTTKVYGEFWDTSVYAGLRKFHGAKWFDSDSQDVARHLGYPLYEFSRDMNPPFAHKATADGANTDDKWANPQSSLHEDCGCDGLMEESCAEDDMGEVSVCAESHGHRAPEVPQEPSGRNSSGTAQETHTDLQIPHERATGGGFFYRISWGLQQALVTENENVDTDPISPFLI</sequence>
<keyword evidence="3" id="KW-1185">Reference proteome</keyword>
<comment type="caution">
    <text evidence="2">The sequence shown here is derived from an EMBL/GenBank/DDBJ whole genome shotgun (WGS) entry which is preliminary data.</text>
</comment>
<dbReference type="AlphaFoldDB" id="A0AAD6XC12"/>
<dbReference type="Proteomes" id="UP001218188">
    <property type="component" value="Unassembled WGS sequence"/>
</dbReference>
<protein>
    <recommendedName>
        <fullName evidence="4">Protein kinase domain-containing protein</fullName>
    </recommendedName>
</protein>
<evidence type="ECO:0000313" key="3">
    <source>
        <dbReference type="Proteomes" id="UP001218188"/>
    </source>
</evidence>
<feature type="compositionally biased region" description="Polar residues" evidence="1">
    <location>
        <begin position="541"/>
        <end position="551"/>
    </location>
</feature>
<dbReference type="EMBL" id="JARJCM010000007">
    <property type="protein sequence ID" value="KAJ7044392.1"/>
    <property type="molecule type" value="Genomic_DNA"/>
</dbReference>
<proteinExistence type="predicted"/>
<accession>A0AAD6XC12</accession>
<evidence type="ECO:0000313" key="2">
    <source>
        <dbReference type="EMBL" id="KAJ7044392.1"/>
    </source>
</evidence>
<reference evidence="2" key="1">
    <citation type="submission" date="2023-03" db="EMBL/GenBank/DDBJ databases">
        <title>Massive genome expansion in bonnet fungi (Mycena s.s.) driven by repeated elements and novel gene families across ecological guilds.</title>
        <authorList>
            <consortium name="Lawrence Berkeley National Laboratory"/>
            <person name="Harder C.B."/>
            <person name="Miyauchi S."/>
            <person name="Viragh M."/>
            <person name="Kuo A."/>
            <person name="Thoen E."/>
            <person name="Andreopoulos B."/>
            <person name="Lu D."/>
            <person name="Skrede I."/>
            <person name="Drula E."/>
            <person name="Henrissat B."/>
            <person name="Morin E."/>
            <person name="Kohler A."/>
            <person name="Barry K."/>
            <person name="LaButti K."/>
            <person name="Morin E."/>
            <person name="Salamov A."/>
            <person name="Lipzen A."/>
            <person name="Mereny Z."/>
            <person name="Hegedus B."/>
            <person name="Baldrian P."/>
            <person name="Stursova M."/>
            <person name="Weitz H."/>
            <person name="Taylor A."/>
            <person name="Grigoriev I.V."/>
            <person name="Nagy L.G."/>
            <person name="Martin F."/>
            <person name="Kauserud H."/>
        </authorList>
    </citation>
    <scope>NUCLEOTIDE SEQUENCE</scope>
    <source>
        <strain evidence="2">CBHHK200</strain>
    </source>
</reference>
<name>A0AAD6XC12_9AGAR</name>